<accession>A0A0J6SJL0</accession>
<reference evidence="2 3" key="1">
    <citation type="submission" date="2015-03" db="EMBL/GenBank/DDBJ databases">
        <title>Genome sequencing of Methylobacterium variabile DSM 16961.</title>
        <authorList>
            <person name="Chaudhry V."/>
            <person name="Patil P.B."/>
        </authorList>
    </citation>
    <scope>NUCLEOTIDE SEQUENCE [LARGE SCALE GENOMIC DNA]</scope>
    <source>
        <strain evidence="2 3">DSM 16961</strain>
    </source>
</reference>
<sequence>MRRIDVQFSTLYAELAERSLDGQFVTDFDPDGRFEAITVKGRRYWYFVTSAAGQRQRRYAGPADDPEIAARVEDFSRVRDDRRLRRKLVATLVREAYLPRPVRETGEVVQALADAGFFRLRGVLVGTVAFQCYAGLLGCRLPSSMLQTSDADRARVHAISIAVEDTIPPVLDVLRAVDPTFRAIPHRGDAIRATRFETRTGYRVEFLTPNRAADEHAGRPATRPALGGAAAEPLRYLDFLIDQPVRAVMLHGPGIPVSIPAPERYAVHKLIVAACRDQRVAASVAKRQKDLRQAATLIEALVLDGRSADLGDALHEAWSRGPTWRATLKAAVTLSVETAGAAAVRDPLRQALATSGEAPDDYDL</sequence>
<name>A0A0J6SJL0_9HYPH</name>
<keyword evidence="3" id="KW-1185">Reference proteome</keyword>
<dbReference type="EMBL" id="LABY01000144">
    <property type="protein sequence ID" value="KMO33824.1"/>
    <property type="molecule type" value="Genomic_DNA"/>
</dbReference>
<organism evidence="2 3">
    <name type="scientific">Methylobacterium variabile</name>
    <dbReference type="NCBI Taxonomy" id="298794"/>
    <lineage>
        <taxon>Bacteria</taxon>
        <taxon>Pseudomonadati</taxon>
        <taxon>Pseudomonadota</taxon>
        <taxon>Alphaproteobacteria</taxon>
        <taxon>Hyphomicrobiales</taxon>
        <taxon>Methylobacteriaceae</taxon>
        <taxon>Methylobacterium</taxon>
    </lineage>
</organism>
<evidence type="ECO:0000313" key="3">
    <source>
        <dbReference type="Proteomes" id="UP000035955"/>
    </source>
</evidence>
<feature type="domain" description="Nucleotidyltransferase-like" evidence="1">
    <location>
        <begin position="103"/>
        <end position="318"/>
    </location>
</feature>
<dbReference type="RefSeq" id="WP_048445978.1">
    <property type="nucleotide sequence ID" value="NZ_LABY01000144.1"/>
</dbReference>
<comment type="caution">
    <text evidence="2">The sequence shown here is derived from an EMBL/GenBank/DDBJ whole genome shotgun (WGS) entry which is preliminary data.</text>
</comment>
<dbReference type="OrthoDB" id="5469612at2"/>
<dbReference type="AlphaFoldDB" id="A0A0J6SJL0"/>
<dbReference type="Pfam" id="PF12281">
    <property type="entry name" value="NTP_transf_8"/>
    <property type="match status" value="1"/>
</dbReference>
<evidence type="ECO:0000259" key="1">
    <source>
        <dbReference type="Pfam" id="PF12281"/>
    </source>
</evidence>
<protein>
    <recommendedName>
        <fullName evidence="1">Nucleotidyltransferase-like domain-containing protein</fullName>
    </recommendedName>
</protein>
<dbReference type="PATRIC" id="fig|298794.3.peg.1335"/>
<gene>
    <name evidence="2" type="ORF">VQ02_20045</name>
</gene>
<dbReference type="InterPro" id="IPR058575">
    <property type="entry name" value="NTP_transf_8_dom"/>
</dbReference>
<proteinExistence type="predicted"/>
<dbReference type="InterPro" id="IPR022550">
    <property type="entry name" value="NTP_transf_8"/>
</dbReference>
<dbReference type="PIRSF" id="PIRSF031854">
    <property type="entry name" value="UCP031854"/>
    <property type="match status" value="1"/>
</dbReference>
<evidence type="ECO:0000313" key="2">
    <source>
        <dbReference type="EMBL" id="KMO33824.1"/>
    </source>
</evidence>
<dbReference type="Proteomes" id="UP000035955">
    <property type="component" value="Unassembled WGS sequence"/>
</dbReference>